<evidence type="ECO:0000313" key="1">
    <source>
        <dbReference type="EMBL" id="QOC96043.1"/>
    </source>
</evidence>
<dbReference type="EMBL" id="CP061723">
    <property type="protein sequence ID" value="QOC96043.1"/>
    <property type="molecule type" value="Genomic_DNA"/>
</dbReference>
<dbReference type="Proteomes" id="UP000516786">
    <property type="component" value="Chromosome"/>
</dbReference>
<dbReference type="AlphaFoldDB" id="A0ABD7B6A5"/>
<protein>
    <submittedName>
        <fullName evidence="1">Uncharacterized protein</fullName>
    </submittedName>
</protein>
<sequence>MAASASKPCSSYWSCGLQAMPQDGGYRLIPANRCHWVLWHWTRPT</sequence>
<name>A0ABD7B6A5_PSEPU</name>
<gene>
    <name evidence="1" type="ORF">ID616_18250</name>
</gene>
<organism evidence="1 2">
    <name type="scientific">Pseudomonas putida</name>
    <name type="common">Arthrobacter siderocapsulatus</name>
    <dbReference type="NCBI Taxonomy" id="303"/>
    <lineage>
        <taxon>Bacteria</taxon>
        <taxon>Pseudomonadati</taxon>
        <taxon>Pseudomonadota</taxon>
        <taxon>Gammaproteobacteria</taxon>
        <taxon>Pseudomonadales</taxon>
        <taxon>Pseudomonadaceae</taxon>
        <taxon>Pseudomonas</taxon>
    </lineage>
</organism>
<evidence type="ECO:0000313" key="2">
    <source>
        <dbReference type="Proteomes" id="UP000516786"/>
    </source>
</evidence>
<reference evidence="1 2" key="1">
    <citation type="submission" date="2020-09" db="EMBL/GenBank/DDBJ databases">
        <title>Co-existence of a novel multidrug-resistance efflux pump with carbapenem resistance gene blaVIM-2 in one megaplasmid in Pseudomonas putida.</title>
        <authorList>
            <person name="Peng K."/>
            <person name="Li R."/>
        </authorList>
    </citation>
    <scope>NUCLEOTIDE SEQUENCE [LARGE SCALE GENOMIC DNA]</scope>
    <source>
        <strain evidence="1 2">ZXPA-20</strain>
    </source>
</reference>
<accession>A0ABD7B6A5</accession>
<proteinExistence type="predicted"/>
<dbReference type="RefSeq" id="WP_157754405.1">
    <property type="nucleotide sequence ID" value="NZ_AP015029.1"/>
</dbReference>